<dbReference type="InterPro" id="IPR049492">
    <property type="entry name" value="BD-FAE-like_dom"/>
</dbReference>
<protein>
    <recommendedName>
        <fullName evidence="2">BD-FAE-like domain-containing protein</fullName>
    </recommendedName>
</protein>
<reference evidence="3 4" key="1">
    <citation type="submission" date="2009-12" db="EMBL/GenBank/DDBJ databases">
        <title>The draft genome of Batrachochytrium dendrobatidis.</title>
        <authorList>
            <consortium name="US DOE Joint Genome Institute (JGI-PGF)"/>
            <person name="Kuo A."/>
            <person name="Salamov A."/>
            <person name="Schmutz J."/>
            <person name="Lucas S."/>
            <person name="Pitluck S."/>
            <person name="Rosenblum E."/>
            <person name="Stajich J."/>
            <person name="Eisen M."/>
            <person name="Grigoriev I.V."/>
        </authorList>
    </citation>
    <scope>NUCLEOTIDE SEQUENCE [LARGE SCALE GENOMIC DNA]</scope>
    <source>
        <strain evidence="4">JAM81 / FGSC 10211</strain>
    </source>
</reference>
<dbReference type="GO" id="GO:0016787">
    <property type="term" value="F:hydrolase activity"/>
    <property type="evidence" value="ECO:0007669"/>
    <property type="project" value="UniProtKB-KW"/>
</dbReference>
<gene>
    <name evidence="3" type="ORF">BATDEDRAFT_90871</name>
</gene>
<dbReference type="GeneID" id="18244045"/>
<dbReference type="HOGENOM" id="CLU_012494_2_5_1"/>
<name>F4P9F7_BATDJ</name>
<proteinExistence type="predicted"/>
<dbReference type="Proteomes" id="UP000007241">
    <property type="component" value="Unassembled WGS sequence"/>
</dbReference>
<dbReference type="STRING" id="684364.F4P9F7"/>
<dbReference type="Pfam" id="PF20434">
    <property type="entry name" value="BD-FAE"/>
    <property type="match status" value="1"/>
</dbReference>
<keyword evidence="1" id="KW-0378">Hydrolase</keyword>
<dbReference type="OrthoDB" id="6495301at2759"/>
<dbReference type="SUPFAM" id="SSF53474">
    <property type="entry name" value="alpha/beta-Hydrolases"/>
    <property type="match status" value="1"/>
</dbReference>
<dbReference type="RefSeq" id="XP_006681242.1">
    <property type="nucleotide sequence ID" value="XM_006681179.1"/>
</dbReference>
<accession>F4P9F7</accession>
<dbReference type="ESTHER" id="batde-f4p9f7">
    <property type="family name" value="BD-FAE"/>
</dbReference>
<dbReference type="InterPro" id="IPR029058">
    <property type="entry name" value="AB_hydrolase_fold"/>
</dbReference>
<dbReference type="AlphaFoldDB" id="F4P9F7"/>
<evidence type="ECO:0000313" key="4">
    <source>
        <dbReference type="Proteomes" id="UP000007241"/>
    </source>
</evidence>
<dbReference type="OMA" id="STYCLLA"/>
<dbReference type="Gene3D" id="3.40.50.1820">
    <property type="entry name" value="alpha/beta hydrolase"/>
    <property type="match status" value="1"/>
</dbReference>
<organism evidence="3 4">
    <name type="scientific">Batrachochytrium dendrobatidis (strain JAM81 / FGSC 10211)</name>
    <name type="common">Frog chytrid fungus</name>
    <dbReference type="NCBI Taxonomy" id="684364"/>
    <lineage>
        <taxon>Eukaryota</taxon>
        <taxon>Fungi</taxon>
        <taxon>Fungi incertae sedis</taxon>
        <taxon>Chytridiomycota</taxon>
        <taxon>Chytridiomycota incertae sedis</taxon>
        <taxon>Chytridiomycetes</taxon>
        <taxon>Rhizophydiales</taxon>
        <taxon>Rhizophydiales incertae sedis</taxon>
        <taxon>Batrachochytrium</taxon>
    </lineage>
</organism>
<dbReference type="PANTHER" id="PTHR48081:SF33">
    <property type="entry name" value="KYNURENINE FORMAMIDASE"/>
    <property type="match status" value="1"/>
</dbReference>
<keyword evidence="4" id="KW-1185">Reference proteome</keyword>
<feature type="domain" description="BD-FAE-like" evidence="2">
    <location>
        <begin position="92"/>
        <end position="302"/>
    </location>
</feature>
<dbReference type="InParanoid" id="F4P9F7"/>
<evidence type="ECO:0000313" key="3">
    <source>
        <dbReference type="EMBL" id="EGF78218.1"/>
    </source>
</evidence>
<dbReference type="PANTHER" id="PTHR48081">
    <property type="entry name" value="AB HYDROLASE SUPERFAMILY PROTEIN C4A8.06C"/>
    <property type="match status" value="1"/>
</dbReference>
<evidence type="ECO:0000256" key="1">
    <source>
        <dbReference type="ARBA" id="ARBA00022801"/>
    </source>
</evidence>
<dbReference type="InterPro" id="IPR050300">
    <property type="entry name" value="GDXG_lipolytic_enzyme"/>
</dbReference>
<dbReference type="EMBL" id="GL882889">
    <property type="protein sequence ID" value="EGF78218.1"/>
    <property type="molecule type" value="Genomic_DNA"/>
</dbReference>
<sequence length="358" mass="40647">MLGDYLVGAYIPIGIKLLHESRLRRELKRIGSDGMYDKYGFTTKYNEFWLISMAGVLIRIDISYGGRNHVTLDVYANVYNGAKHKLDLKQYDKGFPVIVFVYGGGWCSGDKNLYAPLARTLNRLGYIVVVPNYSLWPIGSMDDMVHDVGCAIKWTFKHIESYGGNVDRVSVMAHSAGAHLSVLAMIRNAEKLSFSNSVKNEDSCDALSRVYSMIMISGPYDISDHLVFESSRGIDEVSCMARLLDNDYNKFHQASPSQIDHLFTTTQLKLILKWLPTNWLIIHGQYDAVVPFTSSMKLYNALKNVGVDHIFLKTYTHIGHAKIIFDLMLPKQEVELEDELNWFFGMCASVEAFKTRHE</sequence>
<evidence type="ECO:0000259" key="2">
    <source>
        <dbReference type="Pfam" id="PF20434"/>
    </source>
</evidence>